<accession>A0A0L8HVD7</accession>
<reference evidence="1" key="1">
    <citation type="submission" date="2015-07" db="EMBL/GenBank/DDBJ databases">
        <title>MeaNS - Measles Nucleotide Surveillance Program.</title>
        <authorList>
            <person name="Tran T."/>
            <person name="Druce J."/>
        </authorList>
    </citation>
    <scope>NUCLEOTIDE SEQUENCE</scope>
    <source>
        <strain evidence="1">UCB-OBI-ISO-001</strain>
        <tissue evidence="1">Gonad</tissue>
    </source>
</reference>
<dbReference type="AlphaFoldDB" id="A0A0L8HVD7"/>
<gene>
    <name evidence="1" type="ORF">OCBIM_22004987mg</name>
</gene>
<dbReference type="EMBL" id="KQ417220">
    <property type="protein sequence ID" value="KOF93154.1"/>
    <property type="molecule type" value="Genomic_DNA"/>
</dbReference>
<organism evidence="1">
    <name type="scientific">Octopus bimaculoides</name>
    <name type="common">California two-spotted octopus</name>
    <dbReference type="NCBI Taxonomy" id="37653"/>
    <lineage>
        <taxon>Eukaryota</taxon>
        <taxon>Metazoa</taxon>
        <taxon>Spiralia</taxon>
        <taxon>Lophotrochozoa</taxon>
        <taxon>Mollusca</taxon>
        <taxon>Cephalopoda</taxon>
        <taxon>Coleoidea</taxon>
        <taxon>Octopodiformes</taxon>
        <taxon>Octopoda</taxon>
        <taxon>Incirrata</taxon>
        <taxon>Octopodidae</taxon>
        <taxon>Octopus</taxon>
    </lineage>
</organism>
<protein>
    <submittedName>
        <fullName evidence="1">Uncharacterized protein</fullName>
    </submittedName>
</protein>
<sequence>MPTASAKIWLCLISIHYRRHLRICNNSFKKKIHFAPISSGKLRLHFLMSLQKYSLAIFLINKRGHVHISDINSFPKNTH</sequence>
<proteinExistence type="predicted"/>
<evidence type="ECO:0000313" key="1">
    <source>
        <dbReference type="EMBL" id="KOF93154.1"/>
    </source>
</evidence>
<name>A0A0L8HVD7_OCTBM</name>